<protein>
    <submittedName>
        <fullName evidence="2">Phosphinothricin N-acetyltransferase</fullName>
    </submittedName>
</protein>
<dbReference type="PANTHER" id="PTHR43072:SF8">
    <property type="entry name" value="ACYLTRANSFERASE FABY-RELATED"/>
    <property type="match status" value="1"/>
</dbReference>
<dbReference type="InterPro" id="IPR016181">
    <property type="entry name" value="Acyl_CoA_acyltransferase"/>
</dbReference>
<dbReference type="EMBL" id="BPQG01000032">
    <property type="protein sequence ID" value="GJD44406.1"/>
    <property type="molecule type" value="Genomic_DNA"/>
</dbReference>
<dbReference type="PANTHER" id="PTHR43072">
    <property type="entry name" value="N-ACETYLTRANSFERASE"/>
    <property type="match status" value="1"/>
</dbReference>
<dbReference type="Pfam" id="PF00583">
    <property type="entry name" value="Acetyltransf_1"/>
    <property type="match status" value="1"/>
</dbReference>
<organism evidence="2 3">
    <name type="scientific">Methylobacterium cerastii</name>
    <dbReference type="NCBI Taxonomy" id="932741"/>
    <lineage>
        <taxon>Bacteria</taxon>
        <taxon>Pseudomonadati</taxon>
        <taxon>Pseudomonadota</taxon>
        <taxon>Alphaproteobacteria</taxon>
        <taxon>Hyphomicrobiales</taxon>
        <taxon>Methylobacteriaceae</taxon>
        <taxon>Methylobacterium</taxon>
    </lineage>
</organism>
<dbReference type="InterPro" id="IPR000182">
    <property type="entry name" value="GNAT_dom"/>
</dbReference>
<dbReference type="CDD" id="cd04301">
    <property type="entry name" value="NAT_SF"/>
    <property type="match status" value="1"/>
</dbReference>
<dbReference type="RefSeq" id="WP_238272212.1">
    <property type="nucleotide sequence ID" value="NZ_BPQG01000032.1"/>
</dbReference>
<dbReference type="SUPFAM" id="SSF55729">
    <property type="entry name" value="Acyl-CoA N-acyltransferases (Nat)"/>
    <property type="match status" value="1"/>
</dbReference>
<gene>
    <name evidence="2" type="primary">pat_1</name>
    <name evidence="2" type="ORF">AFCDBAGC_2273</name>
</gene>
<keyword evidence="3" id="KW-1185">Reference proteome</keyword>
<sequence length="176" mass="18524">MTPNLRPAVEADIPAITRIYADAVLNGTASFEVEPPTEAEMARRRSALVADGFPYLVAEQDGVVRGYAYAGPYRARAAYRSTVEDSVYVAEAARGLGIGRALLTALIAACEAIDARAMVAVITDPGSETSAALHVALGFAHVGVLDNVGHKHGRWLGTVLMQRRPGPGPDTAPTRA</sequence>
<comment type="caution">
    <text evidence="2">The sequence shown here is derived from an EMBL/GenBank/DDBJ whole genome shotgun (WGS) entry which is preliminary data.</text>
</comment>
<reference evidence="2 3" key="1">
    <citation type="journal article" date="2021" name="Front. Microbiol.">
        <title>Comprehensive Comparative Genomics and Phenotyping of Methylobacterium Species.</title>
        <authorList>
            <person name="Alessa O."/>
            <person name="Ogura Y."/>
            <person name="Fujitani Y."/>
            <person name="Takami H."/>
            <person name="Hayashi T."/>
            <person name="Sahin N."/>
            <person name="Tani A."/>
        </authorList>
    </citation>
    <scope>NUCLEOTIDE SEQUENCE [LARGE SCALE GENOMIC DNA]</scope>
    <source>
        <strain evidence="2 3">DSM 23679</strain>
    </source>
</reference>
<dbReference type="Proteomes" id="UP001055117">
    <property type="component" value="Unassembled WGS sequence"/>
</dbReference>
<evidence type="ECO:0000313" key="2">
    <source>
        <dbReference type="EMBL" id="GJD44406.1"/>
    </source>
</evidence>
<dbReference type="PROSITE" id="PS51186">
    <property type="entry name" value="GNAT"/>
    <property type="match status" value="1"/>
</dbReference>
<feature type="domain" description="N-acetyltransferase" evidence="1">
    <location>
        <begin position="3"/>
        <end position="166"/>
    </location>
</feature>
<dbReference type="Gene3D" id="3.40.630.30">
    <property type="match status" value="1"/>
</dbReference>
<evidence type="ECO:0000313" key="3">
    <source>
        <dbReference type="Proteomes" id="UP001055117"/>
    </source>
</evidence>
<proteinExistence type="predicted"/>
<name>A0ABQ4QI25_9HYPH</name>
<evidence type="ECO:0000259" key="1">
    <source>
        <dbReference type="PROSITE" id="PS51186"/>
    </source>
</evidence>
<accession>A0ABQ4QI25</accession>